<evidence type="ECO:0000256" key="12">
    <source>
        <dbReference type="ARBA" id="ARBA00023146"/>
    </source>
</evidence>
<keyword evidence="4 14" id="KW-0820">tRNA-binding</keyword>
<dbReference type="CDD" id="cd00860">
    <property type="entry name" value="ThrRS_anticodon"/>
    <property type="match status" value="1"/>
</dbReference>
<dbReference type="Pfam" id="PF03129">
    <property type="entry name" value="HGTP_anticodon"/>
    <property type="match status" value="1"/>
</dbReference>
<comment type="subcellular location">
    <subcellularLocation>
        <location evidence="14">Cytoplasm</location>
    </subcellularLocation>
</comment>
<feature type="region of interest" description="Disordered" evidence="15">
    <location>
        <begin position="1"/>
        <end position="23"/>
    </location>
</feature>
<dbReference type="GO" id="GO:0004829">
    <property type="term" value="F:threonine-tRNA ligase activity"/>
    <property type="evidence" value="ECO:0007669"/>
    <property type="project" value="UniProtKB-EC"/>
</dbReference>
<keyword evidence="19" id="KW-1185">Reference proteome</keyword>
<dbReference type="InterPro" id="IPR036621">
    <property type="entry name" value="Anticodon-bd_dom_sf"/>
</dbReference>
<dbReference type="Pfam" id="PF07973">
    <property type="entry name" value="tRNA_SAD"/>
    <property type="match status" value="1"/>
</dbReference>
<gene>
    <name evidence="14 18" type="primary">thrS</name>
    <name evidence="18" type="ORF">OEG84_04500</name>
</gene>
<dbReference type="SUPFAM" id="SSF55681">
    <property type="entry name" value="Class II aaRS and biotin synthetases"/>
    <property type="match status" value="1"/>
</dbReference>
<dbReference type="InterPro" id="IPR006195">
    <property type="entry name" value="aa-tRNA-synth_II"/>
</dbReference>
<dbReference type="EMBL" id="JAOVZR010000001">
    <property type="protein sequence ID" value="MCY0146997.1"/>
    <property type="molecule type" value="Genomic_DNA"/>
</dbReference>
<evidence type="ECO:0000256" key="15">
    <source>
        <dbReference type="SAM" id="MobiDB-lite"/>
    </source>
</evidence>
<protein>
    <recommendedName>
        <fullName evidence="14">Threonine--tRNA ligase</fullName>
        <ecNumber evidence="14">6.1.1.3</ecNumber>
    </recommendedName>
    <alternativeName>
        <fullName evidence="14">Threonyl-tRNA synthetase</fullName>
        <shortName evidence="14">ThrRS</shortName>
    </alternativeName>
</protein>
<proteinExistence type="inferred from homology"/>
<evidence type="ECO:0000256" key="11">
    <source>
        <dbReference type="ARBA" id="ARBA00022917"/>
    </source>
</evidence>
<dbReference type="SUPFAM" id="SSF81271">
    <property type="entry name" value="TGS-like"/>
    <property type="match status" value="1"/>
</dbReference>
<dbReference type="Proteomes" id="UP001073227">
    <property type="component" value="Unassembled WGS sequence"/>
</dbReference>
<keyword evidence="10 14" id="KW-0694">RNA-binding</keyword>
<keyword evidence="9 14" id="KW-0067">ATP-binding</keyword>
<sequence>MASAVSLTFPDGSQREYPDGTTGREVAESISKSLAKKAVAIALDGELTDLSDPVHDGALEIITRTDPRALELIRHDCAHIMAEAVQELFPGTQVTIGPVIENGFYYDFARETPFTPEDLPVIEKKMREIIQRNKPFTKEVWSRDEAKQVFTDKGEAYKVELVDTIKAGEDCKIYRQGDWFDLCRGPHMASTGQTGTAFKLMKVAGAYWRGDSNNPMLTRIYGTAWADQKELDAYLHMLEEAEKRDHRRLGREMDLFHFQEEGPGVVFWHSKGWRMFQNLVAYMRRRLDRDYEEVNAPQILDKSLWETSGHWGWYQENMFAVKSAHAFTHPDDVDADNRIFALKPMNCPGHVQIFKHGLKSYRDLPLRLAEFGNVHRYEPSGALHGLMRVRAFTQDDAHVFCTEDQLEAEILKINDLMMSVYRDFGFEEVVVKLATRPEKRVGTDAMWDHAEDILKSALARMAREDNRIKTGINEGEGTFYGPKFEYTLRDAIGREWQCGTTQVDFNLPERFGAFYIGPDSEKKQPVMIHRAICGSLERFLGILIESHAGHMPLWFAPLQVVVATITSEADEYAEQVAQRLRDAGLQVETDCRNEKINYKVREHSLAKVPVILVCGMREAEEQSVNMRRLGSRDQVSMTLAEAETQLVREATPPDTLRREAEKASRAI</sequence>
<evidence type="ECO:0000256" key="3">
    <source>
        <dbReference type="ARBA" id="ARBA00022490"/>
    </source>
</evidence>
<dbReference type="InterPro" id="IPR004154">
    <property type="entry name" value="Anticodon-bd"/>
</dbReference>
<evidence type="ECO:0000256" key="8">
    <source>
        <dbReference type="ARBA" id="ARBA00022833"/>
    </source>
</evidence>
<dbReference type="RefSeq" id="WP_267652623.1">
    <property type="nucleotide sequence ID" value="NZ_JAOVZR010000001.1"/>
</dbReference>
<evidence type="ECO:0000256" key="14">
    <source>
        <dbReference type="HAMAP-Rule" id="MF_00184"/>
    </source>
</evidence>
<evidence type="ECO:0000256" key="1">
    <source>
        <dbReference type="ARBA" id="ARBA00008226"/>
    </source>
</evidence>
<comment type="caution">
    <text evidence="14">Lacks conserved residue(s) required for the propagation of feature annotation.</text>
</comment>
<evidence type="ECO:0000256" key="4">
    <source>
        <dbReference type="ARBA" id="ARBA00022555"/>
    </source>
</evidence>
<dbReference type="SUPFAM" id="SSF52954">
    <property type="entry name" value="Class II aaRS ABD-related"/>
    <property type="match status" value="1"/>
</dbReference>
<feature type="domain" description="Aminoacyl-transfer RNA synthetases class-II family profile" evidence="16">
    <location>
        <begin position="264"/>
        <end position="552"/>
    </location>
</feature>
<dbReference type="InterPro" id="IPR033728">
    <property type="entry name" value="ThrRS_core"/>
</dbReference>
<dbReference type="InterPro" id="IPR012675">
    <property type="entry name" value="Beta-grasp_dom_sf"/>
</dbReference>
<keyword evidence="7 14" id="KW-0547">Nucleotide-binding</keyword>
<dbReference type="Gene3D" id="3.30.930.10">
    <property type="entry name" value="Bira Bifunctional Protein, Domain 2"/>
    <property type="match status" value="1"/>
</dbReference>
<keyword evidence="3 14" id="KW-0963">Cytoplasm</keyword>
<dbReference type="InterPro" id="IPR045864">
    <property type="entry name" value="aa-tRNA-synth_II/BPL/LPL"/>
</dbReference>
<keyword evidence="12 14" id="KW-0030">Aminoacyl-tRNA synthetase</keyword>
<evidence type="ECO:0000259" key="17">
    <source>
        <dbReference type="PROSITE" id="PS51880"/>
    </source>
</evidence>
<name>A0ABT3Z5E0_9HYPH</name>
<keyword evidence="6 14" id="KW-0479">Metal-binding</keyword>
<accession>A0ABT3Z5E0</accession>
<dbReference type="Gene3D" id="3.40.50.800">
    <property type="entry name" value="Anticodon-binding domain"/>
    <property type="match status" value="1"/>
</dbReference>
<dbReference type="InterPro" id="IPR002320">
    <property type="entry name" value="Thr-tRNA-ligase_IIa"/>
</dbReference>
<evidence type="ECO:0000256" key="9">
    <source>
        <dbReference type="ARBA" id="ARBA00022840"/>
    </source>
</evidence>
<dbReference type="InterPro" id="IPR018163">
    <property type="entry name" value="Thr/Ala-tRNA-synth_IIc_edit"/>
</dbReference>
<dbReference type="PROSITE" id="PS51880">
    <property type="entry name" value="TGS"/>
    <property type="match status" value="1"/>
</dbReference>
<feature type="domain" description="TGS" evidence="17">
    <location>
        <begin position="1"/>
        <end position="64"/>
    </location>
</feature>
<dbReference type="SUPFAM" id="SSF55186">
    <property type="entry name" value="ThrRS/AlaRS common domain"/>
    <property type="match status" value="1"/>
</dbReference>
<evidence type="ECO:0000259" key="16">
    <source>
        <dbReference type="PROSITE" id="PS50862"/>
    </source>
</evidence>
<evidence type="ECO:0000256" key="13">
    <source>
        <dbReference type="ARBA" id="ARBA00049515"/>
    </source>
</evidence>
<keyword evidence="5 14" id="KW-0436">Ligase</keyword>
<dbReference type="PROSITE" id="PS50862">
    <property type="entry name" value="AA_TRNA_LIGASE_II"/>
    <property type="match status" value="1"/>
</dbReference>
<dbReference type="PANTHER" id="PTHR11451:SF44">
    <property type="entry name" value="THREONINE--TRNA LIGASE, CHLOROPLASTIC_MITOCHONDRIAL 2"/>
    <property type="match status" value="1"/>
</dbReference>
<dbReference type="Gene3D" id="3.10.20.30">
    <property type="match status" value="1"/>
</dbReference>
<evidence type="ECO:0000256" key="10">
    <source>
        <dbReference type="ARBA" id="ARBA00022884"/>
    </source>
</evidence>
<feature type="binding site" evidence="14">
    <location>
        <position position="398"/>
    </location>
    <ligand>
        <name>Zn(2+)</name>
        <dbReference type="ChEBI" id="CHEBI:29105"/>
        <note>catalytic</note>
    </ligand>
</feature>
<evidence type="ECO:0000256" key="2">
    <source>
        <dbReference type="ARBA" id="ARBA00011738"/>
    </source>
</evidence>
<dbReference type="Gene3D" id="3.30.980.10">
    <property type="entry name" value="Threonyl-trna Synthetase, Chain A, domain 2"/>
    <property type="match status" value="1"/>
</dbReference>
<dbReference type="Pfam" id="PF00587">
    <property type="entry name" value="tRNA-synt_2b"/>
    <property type="match status" value="1"/>
</dbReference>
<comment type="catalytic activity">
    <reaction evidence="13 14">
        <text>tRNA(Thr) + L-threonine + ATP = L-threonyl-tRNA(Thr) + AMP + diphosphate + H(+)</text>
        <dbReference type="Rhea" id="RHEA:24624"/>
        <dbReference type="Rhea" id="RHEA-COMP:9670"/>
        <dbReference type="Rhea" id="RHEA-COMP:9704"/>
        <dbReference type="ChEBI" id="CHEBI:15378"/>
        <dbReference type="ChEBI" id="CHEBI:30616"/>
        <dbReference type="ChEBI" id="CHEBI:33019"/>
        <dbReference type="ChEBI" id="CHEBI:57926"/>
        <dbReference type="ChEBI" id="CHEBI:78442"/>
        <dbReference type="ChEBI" id="CHEBI:78534"/>
        <dbReference type="ChEBI" id="CHEBI:456215"/>
        <dbReference type="EC" id="6.1.1.3"/>
    </reaction>
</comment>
<feature type="binding site" evidence="14">
    <location>
        <position position="347"/>
    </location>
    <ligand>
        <name>Zn(2+)</name>
        <dbReference type="ChEBI" id="CHEBI:29105"/>
        <note>catalytic</note>
    </ligand>
</feature>
<evidence type="ECO:0000256" key="6">
    <source>
        <dbReference type="ARBA" id="ARBA00022723"/>
    </source>
</evidence>
<organism evidence="18 19">
    <name type="scientific">Hoeflea algicola</name>
    <dbReference type="NCBI Taxonomy" id="2983763"/>
    <lineage>
        <taxon>Bacteria</taxon>
        <taxon>Pseudomonadati</taxon>
        <taxon>Pseudomonadota</taxon>
        <taxon>Alphaproteobacteria</taxon>
        <taxon>Hyphomicrobiales</taxon>
        <taxon>Rhizobiaceae</taxon>
        <taxon>Hoeflea</taxon>
    </lineage>
</organism>
<comment type="cofactor">
    <cofactor evidence="14">
        <name>Zn(2+)</name>
        <dbReference type="ChEBI" id="CHEBI:29105"/>
    </cofactor>
    <text evidence="14">Binds 1 zinc ion per subunit.</text>
</comment>
<dbReference type="InterPro" id="IPR012676">
    <property type="entry name" value="TGS-like"/>
</dbReference>
<dbReference type="EC" id="6.1.1.3" evidence="14"/>
<dbReference type="CDD" id="cd01667">
    <property type="entry name" value="TGS_ThrRS"/>
    <property type="match status" value="1"/>
</dbReference>
<comment type="subunit">
    <text evidence="2 14">Homodimer.</text>
</comment>
<dbReference type="NCBIfam" id="TIGR00418">
    <property type="entry name" value="thrS"/>
    <property type="match status" value="1"/>
</dbReference>
<dbReference type="PANTHER" id="PTHR11451">
    <property type="entry name" value="THREONINE-TRNA LIGASE"/>
    <property type="match status" value="1"/>
</dbReference>
<evidence type="ECO:0000256" key="5">
    <source>
        <dbReference type="ARBA" id="ARBA00022598"/>
    </source>
</evidence>
<comment type="caution">
    <text evidence="18">The sequence shown here is derived from an EMBL/GenBank/DDBJ whole genome shotgun (WGS) entry which is preliminary data.</text>
</comment>
<keyword evidence="8 14" id="KW-0862">Zinc</keyword>
<dbReference type="HAMAP" id="MF_00184">
    <property type="entry name" value="Thr_tRNA_synth"/>
    <property type="match status" value="1"/>
</dbReference>
<dbReference type="InterPro" id="IPR047246">
    <property type="entry name" value="ThrRS_anticodon"/>
</dbReference>
<dbReference type="Gene3D" id="3.30.54.20">
    <property type="match status" value="1"/>
</dbReference>
<reference evidence="18" key="1">
    <citation type="submission" date="2022-10" db="EMBL/GenBank/DDBJ databases">
        <title>Hoeflea sp. G2-23, isolated from marine algae.</title>
        <authorList>
            <person name="Kristyanto S."/>
            <person name="Kim J.M."/>
            <person name="Jeon C.O."/>
        </authorList>
    </citation>
    <scope>NUCLEOTIDE SEQUENCE</scope>
    <source>
        <strain evidence="18">G2-23</strain>
    </source>
</reference>
<feature type="binding site" evidence="14">
    <location>
        <position position="529"/>
    </location>
    <ligand>
        <name>Zn(2+)</name>
        <dbReference type="ChEBI" id="CHEBI:29105"/>
        <note>catalytic</note>
    </ligand>
</feature>
<dbReference type="Pfam" id="PF02824">
    <property type="entry name" value="TGS"/>
    <property type="match status" value="1"/>
</dbReference>
<dbReference type="SMART" id="SM00863">
    <property type="entry name" value="tRNA_SAD"/>
    <property type="match status" value="1"/>
</dbReference>
<evidence type="ECO:0000313" key="18">
    <source>
        <dbReference type="EMBL" id="MCY0146997.1"/>
    </source>
</evidence>
<dbReference type="InterPro" id="IPR012947">
    <property type="entry name" value="tRNA_SAD"/>
</dbReference>
<evidence type="ECO:0000256" key="7">
    <source>
        <dbReference type="ARBA" id="ARBA00022741"/>
    </source>
</evidence>
<dbReference type="PRINTS" id="PR01047">
    <property type="entry name" value="TRNASYNTHTHR"/>
</dbReference>
<comment type="similarity">
    <text evidence="1 14">Belongs to the class-II aminoacyl-tRNA synthetase family.</text>
</comment>
<keyword evidence="11 14" id="KW-0648">Protein biosynthesis</keyword>
<evidence type="ECO:0000313" key="19">
    <source>
        <dbReference type="Proteomes" id="UP001073227"/>
    </source>
</evidence>
<dbReference type="InterPro" id="IPR002314">
    <property type="entry name" value="aa-tRNA-synt_IIb"/>
</dbReference>
<dbReference type="CDD" id="cd00771">
    <property type="entry name" value="ThrRS_core"/>
    <property type="match status" value="1"/>
</dbReference>
<dbReference type="InterPro" id="IPR004095">
    <property type="entry name" value="TGS"/>
</dbReference>